<keyword evidence="1" id="KW-0472">Membrane</keyword>
<dbReference type="AlphaFoldDB" id="A0A9X3DZY5"/>
<accession>A0A9X3DZY5</accession>
<evidence type="ECO:0000313" key="3">
    <source>
        <dbReference type="Proteomes" id="UP001144805"/>
    </source>
</evidence>
<reference evidence="2" key="1">
    <citation type="submission" date="2022-11" db="EMBL/GenBank/DDBJ databases">
        <title>Biodiversity and phylogenetic relationships of bacteria.</title>
        <authorList>
            <person name="Machado R.A.R."/>
            <person name="Bhat A."/>
            <person name="Loulou A."/>
            <person name="Kallel S."/>
        </authorList>
    </citation>
    <scope>NUCLEOTIDE SEQUENCE</scope>
    <source>
        <strain evidence="2">K-TC2</strain>
    </source>
</reference>
<evidence type="ECO:0000256" key="1">
    <source>
        <dbReference type="SAM" id="Phobius"/>
    </source>
</evidence>
<proteinExistence type="predicted"/>
<evidence type="ECO:0000313" key="2">
    <source>
        <dbReference type="EMBL" id="MCX5568561.1"/>
    </source>
</evidence>
<name>A0A9X3DZY5_9HYPH</name>
<keyword evidence="3" id="KW-1185">Reference proteome</keyword>
<comment type="caution">
    <text evidence="2">The sequence shown here is derived from an EMBL/GenBank/DDBJ whole genome shotgun (WGS) entry which is preliminary data.</text>
</comment>
<feature type="transmembrane region" description="Helical" evidence="1">
    <location>
        <begin position="20"/>
        <end position="40"/>
    </location>
</feature>
<keyword evidence="1" id="KW-1133">Transmembrane helix</keyword>
<keyword evidence="1" id="KW-0812">Transmembrane</keyword>
<protein>
    <submittedName>
        <fullName evidence="2">Uncharacterized protein</fullName>
    </submittedName>
</protein>
<sequence length="243" mass="25240">MDINDELSEKTFPRVPRLVLLGSASLAAVLCAGFVANAMLTRSQLPASSAPATAQMYVLPEEGASDTAAAPILDADPLPTAEVSPDTTTPQAETKVAAIPPKPLSKPAEARVTEAKAGPAKPRCEADECVSWETTVNKALAASASPGEARVMPPHGTMQAVGPQPMPAAIEPPMTIPQDEPMLIEREASTVGGLAKSAATSVVTQSGRLVDNLMRWSDKTVTKLVTPPRWASADETPSTSPTP</sequence>
<dbReference type="Proteomes" id="UP001144805">
    <property type="component" value="Unassembled WGS sequence"/>
</dbReference>
<gene>
    <name evidence="2" type="ORF">OSH07_05105</name>
</gene>
<organism evidence="2 3">
    <name type="scientific">Kaistia nematophila</name>
    <dbReference type="NCBI Taxonomy" id="2994654"/>
    <lineage>
        <taxon>Bacteria</taxon>
        <taxon>Pseudomonadati</taxon>
        <taxon>Pseudomonadota</taxon>
        <taxon>Alphaproteobacteria</taxon>
        <taxon>Hyphomicrobiales</taxon>
        <taxon>Kaistiaceae</taxon>
        <taxon>Kaistia</taxon>
    </lineage>
</organism>
<dbReference type="EMBL" id="JAPKNK010000002">
    <property type="protein sequence ID" value="MCX5568561.1"/>
    <property type="molecule type" value="Genomic_DNA"/>
</dbReference>
<dbReference type="RefSeq" id="WP_266337538.1">
    <property type="nucleotide sequence ID" value="NZ_JAPKNK010000002.1"/>
</dbReference>